<evidence type="ECO:0000259" key="3">
    <source>
        <dbReference type="PROSITE" id="PS51233"/>
    </source>
</evidence>
<dbReference type="KEGG" id="pmrn:116936958"/>
<evidence type="ECO:0000313" key="5">
    <source>
        <dbReference type="RefSeq" id="XP_032799983.1"/>
    </source>
</evidence>
<dbReference type="InterPro" id="IPR014853">
    <property type="entry name" value="VWF/SSPO/ZAN-like_Cys-rich_dom"/>
</dbReference>
<dbReference type="Proteomes" id="UP001318040">
    <property type="component" value="Unplaced"/>
</dbReference>
<dbReference type="InterPro" id="IPR050780">
    <property type="entry name" value="Mucin_vWF_Thrombospondin_sf"/>
</dbReference>
<keyword evidence="1" id="KW-1015">Disulfide bond</keyword>
<dbReference type="GO" id="GO:0005615">
    <property type="term" value="C:extracellular space"/>
    <property type="evidence" value="ECO:0007669"/>
    <property type="project" value="TreeGrafter"/>
</dbReference>
<dbReference type="SUPFAM" id="SSF57567">
    <property type="entry name" value="Serine protease inhibitors"/>
    <property type="match status" value="2"/>
</dbReference>
<dbReference type="FunFam" id="2.10.25.10:FF:000674">
    <property type="entry name" value="Mucin-2"/>
    <property type="match status" value="1"/>
</dbReference>
<dbReference type="Pfam" id="PF08742">
    <property type="entry name" value="C8"/>
    <property type="match status" value="1"/>
</dbReference>
<evidence type="ECO:0000313" key="4">
    <source>
        <dbReference type="Proteomes" id="UP001318040"/>
    </source>
</evidence>
<dbReference type="Pfam" id="PF00094">
    <property type="entry name" value="VWD"/>
    <property type="match status" value="2"/>
</dbReference>
<dbReference type="GO" id="GO:0031012">
    <property type="term" value="C:extracellular matrix"/>
    <property type="evidence" value="ECO:0007669"/>
    <property type="project" value="TreeGrafter"/>
</dbReference>
<dbReference type="PANTHER" id="PTHR11339:SF386">
    <property type="entry name" value="HEMOLECTIN, ISOFORM A"/>
    <property type="match status" value="1"/>
</dbReference>
<reference evidence="5" key="1">
    <citation type="submission" date="2025-08" db="UniProtKB">
        <authorList>
            <consortium name="RefSeq"/>
        </authorList>
    </citation>
    <scope>IDENTIFICATION</scope>
    <source>
        <tissue evidence="5">Sperm</tissue>
    </source>
</reference>
<dbReference type="PANTHER" id="PTHR11339">
    <property type="entry name" value="EXTRACELLULAR MATRIX GLYCOPROTEIN RELATED"/>
    <property type="match status" value="1"/>
</dbReference>
<dbReference type="CDD" id="cd19941">
    <property type="entry name" value="TIL"/>
    <property type="match status" value="2"/>
</dbReference>
<evidence type="ECO:0000256" key="1">
    <source>
        <dbReference type="ARBA" id="ARBA00023157"/>
    </source>
</evidence>
<accession>A0AAJ7SK31</accession>
<proteinExistence type="predicted"/>
<keyword evidence="4" id="KW-1185">Reference proteome</keyword>
<organism evidence="4 5">
    <name type="scientific">Petromyzon marinus</name>
    <name type="common">Sea lamprey</name>
    <dbReference type="NCBI Taxonomy" id="7757"/>
    <lineage>
        <taxon>Eukaryota</taxon>
        <taxon>Metazoa</taxon>
        <taxon>Chordata</taxon>
        <taxon>Craniata</taxon>
        <taxon>Vertebrata</taxon>
        <taxon>Cyclostomata</taxon>
        <taxon>Hyperoartia</taxon>
        <taxon>Petromyzontiformes</taxon>
        <taxon>Petromyzontidae</taxon>
        <taxon>Petromyzon</taxon>
    </lineage>
</organism>
<dbReference type="SMART" id="SM00832">
    <property type="entry name" value="C8"/>
    <property type="match status" value="1"/>
</dbReference>
<keyword evidence="2" id="KW-0325">Glycoprotein</keyword>
<dbReference type="Pfam" id="PF01826">
    <property type="entry name" value="TIL"/>
    <property type="match status" value="1"/>
</dbReference>
<gene>
    <name evidence="5" type="primary">LOC116936958</name>
</gene>
<name>A0AAJ7SK31_PETMA</name>
<sequence length="489" mass="53264">MAATSEWSVQVFTREADWGLPQLESVALLTPSDSLEFGRDGLVFKEESLLPLPYRSDYLKVFRQSSDYIQVITHFGLKIQVQLQPIMQVYLSLPDAMQGHVTGLCGNFNGEEADERVTPQRVPEASEAAFLASWNLLQGVSHRRFTHGSKTCADDELKRSCHGEIFSDVFRDCLGHLDPTPHLQSCEFDVCHCERSEPCYCAALGSLARACALRGVPVYNWSRGVCEESCPAGQQFSYSVDSCRSTCHGLGEPHACAGEGPSTGCVCAEGTFMDHEGACVPGIECPCYTGHDIVPPGKFYWVGDLACACEYGVLRCENPITMLGGRMRRESPLQVENALQLLVDGSALRGRSHVKACERTCQTINLPCPPCESDCPCGDGLIPDDNGNCIPPEDCPCRHHGIVYGKGDTIKVDCNVCTCGGGAWSCNSAECPGTCRMYGDGHYVTFDGKRFVFDGNCDSSIVQVGTRTDAPCSRTPRADVVRVNALIYN</sequence>
<dbReference type="InterPro" id="IPR001846">
    <property type="entry name" value="VWF_type-D"/>
</dbReference>
<dbReference type="RefSeq" id="XP_032799983.1">
    <property type="nucleotide sequence ID" value="XM_032944092.1"/>
</dbReference>
<dbReference type="SUPFAM" id="SSF57603">
    <property type="entry name" value="FnI-like domain"/>
    <property type="match status" value="1"/>
</dbReference>
<dbReference type="Gene3D" id="2.10.25.10">
    <property type="entry name" value="Laminin"/>
    <property type="match status" value="1"/>
</dbReference>
<evidence type="ECO:0000256" key="2">
    <source>
        <dbReference type="ARBA" id="ARBA00023180"/>
    </source>
</evidence>
<feature type="domain" description="VWFD" evidence="3">
    <location>
        <begin position="433"/>
        <end position="489"/>
    </location>
</feature>
<protein>
    <submittedName>
        <fullName evidence="5">Mucin-6-like</fullName>
    </submittedName>
</protein>
<dbReference type="AlphaFoldDB" id="A0AAJ7SK31"/>
<dbReference type="InterPro" id="IPR002919">
    <property type="entry name" value="TIL_dom"/>
</dbReference>
<feature type="domain" description="VWFD" evidence="3">
    <location>
        <begin position="1"/>
        <end position="142"/>
    </location>
</feature>
<dbReference type="PROSITE" id="PS51233">
    <property type="entry name" value="VWFD"/>
    <property type="match status" value="2"/>
</dbReference>
<dbReference type="InterPro" id="IPR036084">
    <property type="entry name" value="Ser_inhib-like_sf"/>
</dbReference>